<dbReference type="PANTHER" id="PTHR37576:SF2">
    <property type="entry name" value="DEFECT AT LOW TEMPERATURE PROTEIN 1"/>
    <property type="match status" value="1"/>
</dbReference>
<keyword evidence="1" id="KW-1133">Transmembrane helix</keyword>
<keyword evidence="1" id="KW-0472">Membrane</keyword>
<evidence type="ECO:0000313" key="2">
    <source>
        <dbReference type="EMBL" id="KAK0642751.1"/>
    </source>
</evidence>
<name>A0AA39XYQ9_9PEZI</name>
<protein>
    <submittedName>
        <fullName evidence="2">Uncharacterized protein</fullName>
    </submittedName>
</protein>
<proteinExistence type="predicted"/>
<evidence type="ECO:0000313" key="3">
    <source>
        <dbReference type="Proteomes" id="UP001175001"/>
    </source>
</evidence>
<organism evidence="2 3">
    <name type="scientific">Lasiodiplodia hormozganensis</name>
    <dbReference type="NCBI Taxonomy" id="869390"/>
    <lineage>
        <taxon>Eukaryota</taxon>
        <taxon>Fungi</taxon>
        <taxon>Dikarya</taxon>
        <taxon>Ascomycota</taxon>
        <taxon>Pezizomycotina</taxon>
        <taxon>Dothideomycetes</taxon>
        <taxon>Dothideomycetes incertae sedis</taxon>
        <taxon>Botryosphaeriales</taxon>
        <taxon>Botryosphaeriaceae</taxon>
        <taxon>Lasiodiplodia</taxon>
    </lineage>
</organism>
<feature type="transmembrane region" description="Helical" evidence="1">
    <location>
        <begin position="252"/>
        <end position="279"/>
    </location>
</feature>
<gene>
    <name evidence="2" type="ORF">DIS24_g8718</name>
</gene>
<sequence length="373" mass="39838">MFQPTFAQVVQDHRAQSDMKLNYTGCRGSCDITLVAAGLDVDCSYGTLPFNASQTTRAEVFVGSLNTSWDPVNSPGQIKTNITYKDTTACSGTLKTVQCTLSAATIAYPLRITNGSAQLLPADSTNNNNTIRLQDPSELYEGSSPTPGMGSTYGGLALAIAQQFPQSEIDLFFTMQWAVEGQGTMKTTYLSAASQDAVGKCNMAWADPTPDILLFARDLMFRSAVKASNSSGAAQTYQTFERFDRTVYTSNYAYLVGALAVVVADVFVLLPLLWGWWLLGRSVSLSPVEIAKAFRAPMVAEAESNASVDALLGQVGRKKVEYGFVPVAVGEDDSAWMLGNGGRAAGKEDENEGVEMVGMSSGSAGVLCFSKVL</sequence>
<reference evidence="2" key="1">
    <citation type="submission" date="2023-06" db="EMBL/GenBank/DDBJ databases">
        <title>Multi-omics analyses reveal the molecular pathogenesis toolkit of Lasiodiplodia hormozganensis, a cross-kingdom pathogen.</title>
        <authorList>
            <person name="Felix C."/>
            <person name="Meneses R."/>
            <person name="Goncalves M.F.M."/>
            <person name="Tilleman L."/>
            <person name="Duarte A.S."/>
            <person name="Jorrin-Novo J.V."/>
            <person name="Van De Peer Y."/>
            <person name="Deforce D."/>
            <person name="Van Nieuwerburgh F."/>
            <person name="Esteves A.C."/>
            <person name="Alves A."/>
        </authorList>
    </citation>
    <scope>NUCLEOTIDE SEQUENCE</scope>
    <source>
        <strain evidence="2">CBS 339.90</strain>
    </source>
</reference>
<keyword evidence="1" id="KW-0812">Transmembrane</keyword>
<dbReference type="EMBL" id="JAUJDW010000067">
    <property type="protein sequence ID" value="KAK0642751.1"/>
    <property type="molecule type" value="Genomic_DNA"/>
</dbReference>
<accession>A0AA39XYQ9</accession>
<evidence type="ECO:0000256" key="1">
    <source>
        <dbReference type="SAM" id="Phobius"/>
    </source>
</evidence>
<dbReference type="Proteomes" id="UP001175001">
    <property type="component" value="Unassembled WGS sequence"/>
</dbReference>
<dbReference type="AlphaFoldDB" id="A0AA39XYQ9"/>
<dbReference type="PANTHER" id="PTHR37576">
    <property type="entry name" value="DEFECT AT LOW TEMPERATURE PROTEIN 1"/>
    <property type="match status" value="1"/>
</dbReference>
<keyword evidence="3" id="KW-1185">Reference proteome</keyword>
<comment type="caution">
    <text evidence="2">The sequence shown here is derived from an EMBL/GenBank/DDBJ whole genome shotgun (WGS) entry which is preliminary data.</text>
</comment>